<protein>
    <submittedName>
        <fullName evidence="5">D-alanine-D-alanyl carrier protein ligase</fullName>
        <ecNumber evidence="5">6.1.1.13</ecNumber>
    </submittedName>
</protein>
<evidence type="ECO:0000259" key="4">
    <source>
        <dbReference type="PROSITE" id="PS50075"/>
    </source>
</evidence>
<dbReference type="NCBIfam" id="TIGR01733">
    <property type="entry name" value="AA-adenyl-dom"/>
    <property type="match status" value="1"/>
</dbReference>
<dbReference type="InterPro" id="IPR020459">
    <property type="entry name" value="AMP-binding"/>
</dbReference>
<dbReference type="GO" id="GO:0047527">
    <property type="term" value="F:2,3-dihydroxybenzoate-serine ligase activity"/>
    <property type="evidence" value="ECO:0007669"/>
    <property type="project" value="TreeGrafter"/>
</dbReference>
<dbReference type="PANTHER" id="PTHR45527">
    <property type="entry name" value="NONRIBOSOMAL PEPTIDE SYNTHETASE"/>
    <property type="match status" value="1"/>
</dbReference>
<accession>A0A157MG07</accession>
<dbReference type="GO" id="GO:0009366">
    <property type="term" value="C:enterobactin synthetase complex"/>
    <property type="evidence" value="ECO:0007669"/>
    <property type="project" value="TreeGrafter"/>
</dbReference>
<dbReference type="GO" id="GO:0009239">
    <property type="term" value="P:enterobactin biosynthetic process"/>
    <property type="evidence" value="ECO:0007669"/>
    <property type="project" value="TreeGrafter"/>
</dbReference>
<evidence type="ECO:0000313" key="6">
    <source>
        <dbReference type="Proteomes" id="UP000077037"/>
    </source>
</evidence>
<dbReference type="PRINTS" id="PR00154">
    <property type="entry name" value="AMPBINDING"/>
</dbReference>
<dbReference type="OrthoDB" id="8826085at2"/>
<dbReference type="InterPro" id="IPR020806">
    <property type="entry name" value="PKS_PP-bd"/>
</dbReference>
<dbReference type="Gene3D" id="3.30.300.30">
    <property type="match status" value="1"/>
</dbReference>
<dbReference type="SUPFAM" id="SSF52777">
    <property type="entry name" value="CoA-dependent acyltransferases"/>
    <property type="match status" value="2"/>
</dbReference>
<dbReference type="EMBL" id="FKBS01000012">
    <property type="protein sequence ID" value="SAI08045.1"/>
    <property type="molecule type" value="Genomic_DNA"/>
</dbReference>
<dbReference type="RefSeq" id="WP_066410125.1">
    <property type="nucleotide sequence ID" value="NZ_FKBS01000012.1"/>
</dbReference>
<dbReference type="InterPro" id="IPR000873">
    <property type="entry name" value="AMP-dep_synth/lig_dom"/>
</dbReference>
<dbReference type="Gene3D" id="3.30.559.30">
    <property type="entry name" value="Nonribosomal peptide synthetase, condensation domain"/>
    <property type="match status" value="1"/>
</dbReference>
<dbReference type="PROSITE" id="PS50075">
    <property type="entry name" value="CARRIER"/>
    <property type="match status" value="1"/>
</dbReference>
<dbReference type="PANTHER" id="PTHR45527:SF1">
    <property type="entry name" value="FATTY ACID SYNTHASE"/>
    <property type="match status" value="1"/>
</dbReference>
<reference evidence="5 6" key="1">
    <citation type="submission" date="2016-03" db="EMBL/GenBank/DDBJ databases">
        <authorList>
            <consortium name="Pathogen Informatics"/>
        </authorList>
    </citation>
    <scope>NUCLEOTIDE SEQUENCE [LARGE SCALE GENOMIC DNA]</scope>
    <source>
        <strain evidence="5 6">NCTC13364</strain>
    </source>
</reference>
<feature type="domain" description="Carrier" evidence="4">
    <location>
        <begin position="999"/>
        <end position="1074"/>
    </location>
</feature>
<sequence length="1097" mass="117648">MSLSDRLDAQRARLTPEQQALLAQRLRGGTRAEAPAPIPVLARRDQAPLSAAQQRQWFLWQFDPQGTAYHITEALHVQGRVDARALRQAFGALALRHESLRTVFPRGADGLPTQRILPEREPAWVQEDLHGAGQDTVRQRVQALTQQPFDLEQGPLLRVGLLSESDDTHILVVAMHHIVSDAWSMRVLVDEFAALYAAACAGQARALPELPVQYADYAAWQTQWLDSPEQARELDYWRGALGGEQPVLQLPAARGREVGATYRALQQRRVLPAELVGALRRHAQAHGATLFMALLAALQALLHRYAGQDDIRIGVPVANRHRPGIEGVIGLFVNTQVLRAEFAPRLTLGQLLDQARHTALSAQANQDLPFDRLVQALQPARSLTHPPLFQVMYNHLRTGLEGLQRLPGLTVQPYALDARMAQFDLSVTVMEEGADRVEVVFGHAEGLLDARIVAGMLDHYLVLLQALHAQPGMAVADVALPAGAHGYGLAAAAAPDAPCLPMTVQFEAQAQQRPDAVALVCGGQAWTYAALNERANRIAHRLLALGATRGARVGICLERGADMLAAMLAVMKAGAAYVPMDPLYPQTRLDDMRHDSGQLVLITQAALQDRFGPDTPMLVLDRTDLAAQAGHNPGVPLQDADLAYVIYTSGSTGKPKGVMVGHGALANFLASMRRSPGLSPQDRMLASTSLSFDIAALELYLPLVCGAQGVLADGGQVRDGAALAALIAQAGVTAAQFTPSGWRLLRAAGWPAAGARPILALCGGEALPPDLAQDLLDQGLPLWNLYGPTETTIWSAATAVHGPQPGLGGPIAATRLAVLTASLLPAPPGVAGELYIGGAGLARGYLHRPGLTAERFVADPLSDSGQRLYRTGDLARWRADGGLEYLGRVDHQVKLRGFRIELGEIEAVLAALPEVRAAVVVALERHGGPALYAYAETVETVDRPGLAQDLRRALAERLPDYMVPAAVVVLPALPLNANGKVDRRALPEPPAPQRAGYLAPEGQTETALAAIWSEVLGVPRVGRDDDFFELGGHSLLAVQVVSRVRDRLGAELALREVFRAPTLRGMARGVSEAARSAAADNEALSAIDAFMNSLKEE</sequence>
<dbReference type="FunFam" id="3.30.559.10:FF:000012">
    <property type="entry name" value="Non-ribosomal peptide synthetase"/>
    <property type="match status" value="1"/>
</dbReference>
<dbReference type="Proteomes" id="UP000077037">
    <property type="component" value="Unassembled WGS sequence"/>
</dbReference>
<comment type="cofactor">
    <cofactor evidence="1">
        <name>pantetheine 4'-phosphate</name>
        <dbReference type="ChEBI" id="CHEBI:47942"/>
    </cofactor>
</comment>
<dbReference type="GO" id="GO:0031177">
    <property type="term" value="F:phosphopantetheine binding"/>
    <property type="evidence" value="ECO:0007669"/>
    <property type="project" value="InterPro"/>
</dbReference>
<evidence type="ECO:0000256" key="1">
    <source>
        <dbReference type="ARBA" id="ARBA00001957"/>
    </source>
</evidence>
<dbReference type="PROSITE" id="PS00455">
    <property type="entry name" value="AMP_BINDING"/>
    <property type="match status" value="1"/>
</dbReference>
<dbReference type="FunFam" id="3.40.50.980:FF:000001">
    <property type="entry name" value="Non-ribosomal peptide synthetase"/>
    <property type="match status" value="1"/>
</dbReference>
<dbReference type="CDD" id="cd19531">
    <property type="entry name" value="LCL_NRPS-like"/>
    <property type="match status" value="1"/>
</dbReference>
<dbReference type="SMART" id="SM00823">
    <property type="entry name" value="PKS_PP"/>
    <property type="match status" value="1"/>
</dbReference>
<dbReference type="SUPFAM" id="SSF47336">
    <property type="entry name" value="ACP-like"/>
    <property type="match status" value="1"/>
</dbReference>
<name>A0A157MG07_9BORD</name>
<dbReference type="InterPro" id="IPR006162">
    <property type="entry name" value="Ppantetheine_attach_site"/>
</dbReference>
<dbReference type="GO" id="GO:0005829">
    <property type="term" value="C:cytosol"/>
    <property type="evidence" value="ECO:0007669"/>
    <property type="project" value="TreeGrafter"/>
</dbReference>
<dbReference type="AlphaFoldDB" id="A0A157MG07"/>
<dbReference type="InterPro" id="IPR029058">
    <property type="entry name" value="AB_hydrolase_fold"/>
</dbReference>
<dbReference type="FunFam" id="1.10.1200.10:FF:000016">
    <property type="entry name" value="Non-ribosomal peptide synthase"/>
    <property type="match status" value="1"/>
</dbReference>
<dbReference type="Gene3D" id="3.40.50.1820">
    <property type="entry name" value="alpha/beta hydrolase"/>
    <property type="match status" value="1"/>
</dbReference>
<dbReference type="InterPro" id="IPR020845">
    <property type="entry name" value="AMP-binding_CS"/>
</dbReference>
<dbReference type="Gene3D" id="3.40.50.980">
    <property type="match status" value="2"/>
</dbReference>
<dbReference type="PROSITE" id="PS00012">
    <property type="entry name" value="PHOSPHOPANTETHEINE"/>
    <property type="match status" value="1"/>
</dbReference>
<keyword evidence="3" id="KW-0597">Phosphoprotein</keyword>
<keyword evidence="5" id="KW-0436">Ligase</keyword>
<dbReference type="Pfam" id="PF13193">
    <property type="entry name" value="AMP-binding_C"/>
    <property type="match status" value="1"/>
</dbReference>
<dbReference type="EC" id="6.1.1.13" evidence="5"/>
<evidence type="ECO:0000256" key="2">
    <source>
        <dbReference type="ARBA" id="ARBA00022450"/>
    </source>
</evidence>
<proteinExistence type="predicted"/>
<dbReference type="SUPFAM" id="SSF56801">
    <property type="entry name" value="Acetyl-CoA synthetase-like"/>
    <property type="match status" value="1"/>
</dbReference>
<dbReference type="Pfam" id="PF00668">
    <property type="entry name" value="Condensation"/>
    <property type="match status" value="1"/>
</dbReference>
<dbReference type="InterPro" id="IPR023213">
    <property type="entry name" value="CAT-like_dom_sf"/>
</dbReference>
<evidence type="ECO:0000256" key="3">
    <source>
        <dbReference type="ARBA" id="ARBA00022553"/>
    </source>
</evidence>
<dbReference type="FunFam" id="2.30.38.10:FF:000001">
    <property type="entry name" value="Non-ribosomal peptide synthetase PvdI"/>
    <property type="match status" value="1"/>
</dbReference>
<dbReference type="Pfam" id="PF00501">
    <property type="entry name" value="AMP-binding"/>
    <property type="match status" value="1"/>
</dbReference>
<dbReference type="CDD" id="cd12116">
    <property type="entry name" value="A_NRPS_Ta1_like"/>
    <property type="match status" value="1"/>
</dbReference>
<dbReference type="InterPro" id="IPR025110">
    <property type="entry name" value="AMP-bd_C"/>
</dbReference>
<dbReference type="InterPro" id="IPR045851">
    <property type="entry name" value="AMP-bd_C_sf"/>
</dbReference>
<keyword evidence="2" id="KW-0596">Phosphopantetheine</keyword>
<dbReference type="InterPro" id="IPR001242">
    <property type="entry name" value="Condensation_dom"/>
</dbReference>
<dbReference type="FunFam" id="3.30.300.30:FF:000010">
    <property type="entry name" value="Enterobactin synthetase component F"/>
    <property type="match status" value="1"/>
</dbReference>
<dbReference type="InterPro" id="IPR036736">
    <property type="entry name" value="ACP-like_sf"/>
</dbReference>
<dbReference type="Gene3D" id="2.30.38.10">
    <property type="entry name" value="Luciferase, Domain 3"/>
    <property type="match status" value="1"/>
</dbReference>
<dbReference type="FunFam" id="3.40.50.12780:FF:000012">
    <property type="entry name" value="Non-ribosomal peptide synthetase"/>
    <property type="match status" value="1"/>
</dbReference>
<organism evidence="5 6">
    <name type="scientific">Bordetella ansorpii</name>
    <dbReference type="NCBI Taxonomy" id="288768"/>
    <lineage>
        <taxon>Bacteria</taxon>
        <taxon>Pseudomonadati</taxon>
        <taxon>Pseudomonadota</taxon>
        <taxon>Betaproteobacteria</taxon>
        <taxon>Burkholderiales</taxon>
        <taxon>Alcaligenaceae</taxon>
        <taxon>Bordetella</taxon>
    </lineage>
</organism>
<dbReference type="GO" id="GO:0043041">
    <property type="term" value="P:amino acid activation for nonribosomal peptide biosynthetic process"/>
    <property type="evidence" value="ECO:0007669"/>
    <property type="project" value="TreeGrafter"/>
</dbReference>
<dbReference type="InterPro" id="IPR009081">
    <property type="entry name" value="PP-bd_ACP"/>
</dbReference>
<dbReference type="Gene3D" id="3.30.559.10">
    <property type="entry name" value="Chloramphenicol acetyltransferase-like domain"/>
    <property type="match status" value="1"/>
</dbReference>
<dbReference type="InterPro" id="IPR010071">
    <property type="entry name" value="AA_adenyl_dom"/>
</dbReference>
<gene>
    <name evidence="5" type="primary">dltA_5</name>
    <name evidence="5" type="ORF">SAMEA1982600_01251</name>
</gene>
<dbReference type="GO" id="GO:0072330">
    <property type="term" value="P:monocarboxylic acid biosynthetic process"/>
    <property type="evidence" value="ECO:0007669"/>
    <property type="project" value="UniProtKB-ARBA"/>
</dbReference>
<evidence type="ECO:0000313" key="5">
    <source>
        <dbReference type="EMBL" id="SAI08045.1"/>
    </source>
</evidence>
<dbReference type="Pfam" id="PF00550">
    <property type="entry name" value="PP-binding"/>
    <property type="match status" value="1"/>
</dbReference>